<reference evidence="2" key="1">
    <citation type="submission" date="2017-04" db="EMBL/GenBank/DDBJ databases">
        <title>Function of individual gut microbiota members based on whole genome sequencing of pure cultures obtained from chicken caecum.</title>
        <authorList>
            <person name="Medvecky M."/>
            <person name="Cejkova D."/>
            <person name="Polansky O."/>
            <person name="Karasova D."/>
            <person name="Kubasova T."/>
            <person name="Cizek A."/>
            <person name="Rychlik I."/>
        </authorList>
    </citation>
    <scope>NUCLEOTIDE SEQUENCE [LARGE SCALE GENOMIC DNA]</scope>
    <source>
        <strain evidence="2">An180</strain>
    </source>
</reference>
<organism evidence="1 2">
    <name type="scientific">Butyricicoccus pullicaecorum</name>
    <dbReference type="NCBI Taxonomy" id="501571"/>
    <lineage>
        <taxon>Bacteria</taxon>
        <taxon>Bacillati</taxon>
        <taxon>Bacillota</taxon>
        <taxon>Clostridia</taxon>
        <taxon>Eubacteriales</taxon>
        <taxon>Butyricicoccaceae</taxon>
        <taxon>Butyricicoccus</taxon>
    </lineage>
</organism>
<name>A0A1Y4LCT4_9FIRM</name>
<sequence>MKRGGGSMIAALILTCLFAMTMLLTLVMGARVYRGVQQRVEDSAAQRVGVSYITAKIHANDHADGVSVQKFGGVDAVVLAQEYDGERYVTALYVYDGQLMELFCSNLNDFSPAEGTPIVEARQLTAQAADGGLELVYTDASGRTQQAYINLRSEVDDRAQQ</sequence>
<gene>
    <name evidence="1" type="ORF">B5F17_00990</name>
</gene>
<dbReference type="RefSeq" id="WP_087369929.1">
    <property type="nucleotide sequence ID" value="NZ_NFKK01000001.1"/>
</dbReference>
<dbReference type="EMBL" id="NFKK01000001">
    <property type="protein sequence ID" value="OUP54507.1"/>
    <property type="molecule type" value="Genomic_DNA"/>
</dbReference>
<dbReference type="AlphaFoldDB" id="A0A1Y4LCT4"/>
<comment type="caution">
    <text evidence="1">The sequence shown here is derived from an EMBL/GenBank/DDBJ whole genome shotgun (WGS) entry which is preliminary data.</text>
</comment>
<dbReference type="Proteomes" id="UP000195897">
    <property type="component" value="Unassembled WGS sequence"/>
</dbReference>
<evidence type="ECO:0008006" key="3">
    <source>
        <dbReference type="Google" id="ProtNLM"/>
    </source>
</evidence>
<protein>
    <recommendedName>
        <fullName evidence="3">DUF4860 domain-containing protein</fullName>
    </recommendedName>
</protein>
<evidence type="ECO:0000313" key="1">
    <source>
        <dbReference type="EMBL" id="OUP54507.1"/>
    </source>
</evidence>
<dbReference type="Pfam" id="PF16152">
    <property type="entry name" value="DUF4860"/>
    <property type="match status" value="1"/>
</dbReference>
<dbReference type="InterPro" id="IPR032340">
    <property type="entry name" value="DUF4860"/>
</dbReference>
<evidence type="ECO:0000313" key="2">
    <source>
        <dbReference type="Proteomes" id="UP000195897"/>
    </source>
</evidence>
<proteinExistence type="predicted"/>
<accession>A0A1Y4LCT4</accession>